<evidence type="ECO:0000256" key="2">
    <source>
        <dbReference type="SAM" id="Phobius"/>
    </source>
</evidence>
<dbReference type="Proteomes" id="UP001224775">
    <property type="component" value="Unassembled WGS sequence"/>
</dbReference>
<keyword evidence="2" id="KW-0472">Membrane</keyword>
<protein>
    <submittedName>
        <fullName evidence="3">Uncharacterized protein</fullName>
    </submittedName>
</protein>
<keyword evidence="2" id="KW-1133">Transmembrane helix</keyword>
<proteinExistence type="predicted"/>
<accession>A0AAD8YJK4</accession>
<dbReference type="AlphaFoldDB" id="A0AAD8YJK4"/>
<feature type="region of interest" description="Disordered" evidence="1">
    <location>
        <begin position="1"/>
        <end position="23"/>
    </location>
</feature>
<organism evidence="3 4">
    <name type="scientific">Skeletonema marinoi</name>
    <dbReference type="NCBI Taxonomy" id="267567"/>
    <lineage>
        <taxon>Eukaryota</taxon>
        <taxon>Sar</taxon>
        <taxon>Stramenopiles</taxon>
        <taxon>Ochrophyta</taxon>
        <taxon>Bacillariophyta</taxon>
        <taxon>Coscinodiscophyceae</taxon>
        <taxon>Thalassiosirophycidae</taxon>
        <taxon>Thalassiosirales</taxon>
        <taxon>Skeletonemataceae</taxon>
        <taxon>Skeletonema</taxon>
        <taxon>Skeletonema marinoi-dohrnii complex</taxon>
    </lineage>
</organism>
<name>A0AAD8YJK4_9STRA</name>
<reference evidence="3" key="1">
    <citation type="submission" date="2023-06" db="EMBL/GenBank/DDBJ databases">
        <title>Survivors Of The Sea: Transcriptome response of Skeletonema marinoi to long-term dormancy.</title>
        <authorList>
            <person name="Pinder M.I.M."/>
            <person name="Kourtchenko O."/>
            <person name="Robertson E.K."/>
            <person name="Larsson T."/>
            <person name="Maumus F."/>
            <person name="Osuna-Cruz C.M."/>
            <person name="Vancaester E."/>
            <person name="Stenow R."/>
            <person name="Vandepoele K."/>
            <person name="Ploug H."/>
            <person name="Bruchert V."/>
            <person name="Godhe A."/>
            <person name="Topel M."/>
        </authorList>
    </citation>
    <scope>NUCLEOTIDE SEQUENCE</scope>
    <source>
        <strain evidence="3">R05AC</strain>
    </source>
</reference>
<evidence type="ECO:0000313" key="4">
    <source>
        <dbReference type="Proteomes" id="UP001224775"/>
    </source>
</evidence>
<dbReference type="EMBL" id="JATAAI010000003">
    <property type="protein sequence ID" value="KAK1747183.1"/>
    <property type="molecule type" value="Genomic_DNA"/>
</dbReference>
<comment type="caution">
    <text evidence="3">The sequence shown here is derived from an EMBL/GenBank/DDBJ whole genome shotgun (WGS) entry which is preliminary data.</text>
</comment>
<evidence type="ECO:0000313" key="3">
    <source>
        <dbReference type="EMBL" id="KAK1747183.1"/>
    </source>
</evidence>
<sequence length="382" mass="43676">MRSRGPASALSHQLQNRLHGQAARHHLDNKVRQKSMKSNRRVKMLGGHRTKMKVVVVGGGVIVFFLLTLTLTLSLLQLLTFNKFISQGSRQDRKKDGPNNRTLAIIMGSFRGGEISWQTMASNVLDTSSADLAILIPEDDVNALNSSLYKRAKYKWTFKNYEDWGEAVDLINGTKWNGSEWRKLALDDYDTSASIFGGVEDYSGSGAIIFMIRWFLYNHIKENNLTEKYDHFMVTRSDHYYQCIHNISEFSVGNRNLWIPPGQDYRGRTDRHLICGSDDVLDALDIFPTFMRSNWVRNMTGINTEQLLSRVWEEKKLNVNYFDRVMFTTALPSDTTRWAWAEDPVPGVPGLLLKYPVEYDMVQDVCPRSSFVQIVLSSVTGQ</sequence>
<gene>
    <name evidence="3" type="ORF">QTG54_002527</name>
</gene>
<feature type="transmembrane region" description="Helical" evidence="2">
    <location>
        <begin position="54"/>
        <end position="79"/>
    </location>
</feature>
<keyword evidence="2" id="KW-0812">Transmembrane</keyword>
<keyword evidence="4" id="KW-1185">Reference proteome</keyword>
<evidence type="ECO:0000256" key="1">
    <source>
        <dbReference type="SAM" id="MobiDB-lite"/>
    </source>
</evidence>